<organism evidence="1 2">
    <name type="scientific">Rhododendron molle</name>
    <name type="common">Chinese azalea</name>
    <name type="synonym">Azalea mollis</name>
    <dbReference type="NCBI Taxonomy" id="49168"/>
    <lineage>
        <taxon>Eukaryota</taxon>
        <taxon>Viridiplantae</taxon>
        <taxon>Streptophyta</taxon>
        <taxon>Embryophyta</taxon>
        <taxon>Tracheophyta</taxon>
        <taxon>Spermatophyta</taxon>
        <taxon>Magnoliopsida</taxon>
        <taxon>eudicotyledons</taxon>
        <taxon>Gunneridae</taxon>
        <taxon>Pentapetalae</taxon>
        <taxon>asterids</taxon>
        <taxon>Ericales</taxon>
        <taxon>Ericaceae</taxon>
        <taxon>Ericoideae</taxon>
        <taxon>Rhodoreae</taxon>
        <taxon>Rhododendron</taxon>
    </lineage>
</organism>
<gene>
    <name evidence="1" type="ORF">RHMOL_Rhmol01G0290000</name>
</gene>
<reference evidence="1" key="1">
    <citation type="submission" date="2022-02" db="EMBL/GenBank/DDBJ databases">
        <title>Plant Genome Project.</title>
        <authorList>
            <person name="Zhang R.-G."/>
        </authorList>
    </citation>
    <scope>NUCLEOTIDE SEQUENCE</scope>
    <source>
        <strain evidence="1">AT1</strain>
    </source>
</reference>
<protein>
    <submittedName>
        <fullName evidence="1">Uncharacterized protein</fullName>
    </submittedName>
</protein>
<evidence type="ECO:0000313" key="2">
    <source>
        <dbReference type="Proteomes" id="UP001062846"/>
    </source>
</evidence>
<sequence>MENHNRLKMRISGLLRSSSCGSCKSRATSDVIARPETLPHTRHQYQLIDLFSSNPHPLPSIFRPKTELFPLPKVPFPSPLLTPQKTDGRECPPASPISPLITFPKRKKSKKKRNKSTQLLKRANSDNYYDDRGNDFDDENMTLFSSVSISSNSSDSFRRNRANREVNVLVRRECEMGLAPLQGKVRASFVVKKRSSDPYDDFRNSMVEMIVERQIIGARDLEDLLETFLSLNSYHHHGYIHTHMGRNALYLRKKVAPKWSPISLHLPWYIKQQWALNPKCSLSVLAPVERMTYPRFVFEVHNGAKTDFVTDVDKDLMSYFEMMHMIKDLSYSEKCNIYHKLPDCDLDGGLRDIKTDGDVVDMFPMHYDKETISIYVVNAVVEEGQGVDLVNLEDDITDCDDNESETEGDDAAISPRNSISDSDLEYFADGDELESETFKGHSELVTLKEWEWNGSGNGYNYSYGEGTSHGKGKEVEFDDMDNPNNSSDEEGKVEFAEFFKDRDMERPDLELGMIFANATLFRAALRKHTIQNGTEFTFVKNDGDRVTAVCSNGCGWRVHDAKDVYHLWK</sequence>
<accession>A0ACC0Q6G0</accession>
<dbReference type="Proteomes" id="UP001062846">
    <property type="component" value="Chromosome 1"/>
</dbReference>
<dbReference type="EMBL" id="CM046388">
    <property type="protein sequence ID" value="KAI8573603.1"/>
    <property type="molecule type" value="Genomic_DNA"/>
</dbReference>
<keyword evidence="2" id="KW-1185">Reference proteome</keyword>
<comment type="caution">
    <text evidence="1">The sequence shown here is derived from an EMBL/GenBank/DDBJ whole genome shotgun (WGS) entry which is preliminary data.</text>
</comment>
<proteinExistence type="predicted"/>
<evidence type="ECO:0000313" key="1">
    <source>
        <dbReference type="EMBL" id="KAI8573603.1"/>
    </source>
</evidence>
<name>A0ACC0Q6G0_RHOML</name>